<proteinExistence type="predicted"/>
<evidence type="ECO:0000313" key="2">
    <source>
        <dbReference type="Proteomes" id="UP001374579"/>
    </source>
</evidence>
<keyword evidence="2" id="KW-1185">Reference proteome</keyword>
<protein>
    <recommendedName>
        <fullName evidence="3">Apple domain-containing protein</fullName>
    </recommendedName>
</protein>
<gene>
    <name evidence="1" type="ORF">V1264_019872</name>
</gene>
<comment type="caution">
    <text evidence="1">The sequence shown here is derived from an EMBL/GenBank/DDBJ whole genome shotgun (WGS) entry which is preliminary data.</text>
</comment>
<evidence type="ECO:0000313" key="1">
    <source>
        <dbReference type="EMBL" id="KAK7101497.1"/>
    </source>
</evidence>
<organism evidence="1 2">
    <name type="scientific">Littorina saxatilis</name>
    <dbReference type="NCBI Taxonomy" id="31220"/>
    <lineage>
        <taxon>Eukaryota</taxon>
        <taxon>Metazoa</taxon>
        <taxon>Spiralia</taxon>
        <taxon>Lophotrochozoa</taxon>
        <taxon>Mollusca</taxon>
        <taxon>Gastropoda</taxon>
        <taxon>Caenogastropoda</taxon>
        <taxon>Littorinimorpha</taxon>
        <taxon>Littorinoidea</taxon>
        <taxon>Littorinidae</taxon>
        <taxon>Littorina</taxon>
    </lineage>
</organism>
<reference evidence="1 2" key="1">
    <citation type="submission" date="2024-02" db="EMBL/GenBank/DDBJ databases">
        <title>Chromosome-scale genome assembly of the rough periwinkle Littorina saxatilis.</title>
        <authorList>
            <person name="De Jode A."/>
            <person name="Faria R."/>
            <person name="Formenti G."/>
            <person name="Sims Y."/>
            <person name="Smith T.P."/>
            <person name="Tracey A."/>
            <person name="Wood J.M.D."/>
            <person name="Zagrodzka Z.B."/>
            <person name="Johannesson K."/>
            <person name="Butlin R.K."/>
            <person name="Leder E.H."/>
        </authorList>
    </citation>
    <scope>NUCLEOTIDE SEQUENCE [LARGE SCALE GENOMIC DNA]</scope>
    <source>
        <strain evidence="1">Snail1</strain>
        <tissue evidence="1">Muscle</tissue>
    </source>
</reference>
<dbReference type="Proteomes" id="UP001374579">
    <property type="component" value="Unassembled WGS sequence"/>
</dbReference>
<evidence type="ECO:0008006" key="3">
    <source>
        <dbReference type="Google" id="ProtNLM"/>
    </source>
</evidence>
<name>A0AAN9B9Q7_9CAEN</name>
<dbReference type="AlphaFoldDB" id="A0AAN9B9Q7"/>
<dbReference type="SUPFAM" id="SSF57414">
    <property type="entry name" value="Hairpin loop containing domain-like"/>
    <property type="match status" value="1"/>
</dbReference>
<accession>A0AAN9B9Q7</accession>
<sequence length="312" mass="34931">MLSKYFIWAGIVVYIVEQLYFQEASSADGHLFARFKGVDLQSPCLVVKGKVESVSTCVLWCQRYSLCTSGSFHTVRKTCCLSPALAFNDSAVYLEDENSWYFQPAIDNIYHNGWALAFRVTGGINVSLWDAWNNYGHHDDAPVDSGDLDFGCLTLNGSKTCKGHFRSEYLDIWDSLDVQQVSVQLYSQGVNVVDLVFNGTGSDVTSWMTPSRILQTPWSDISKNESNYNKFGINPYPVHTRYFFINQNYGGCAIDAGWLCAADLIHSTRVACSWEDYPYPALLYSTSTTVSTWADENSTVGLADVMAILIKF</sequence>
<dbReference type="EMBL" id="JBAMIC010000010">
    <property type="protein sequence ID" value="KAK7101497.1"/>
    <property type="molecule type" value="Genomic_DNA"/>
</dbReference>